<dbReference type="NCBIfam" id="TIGR01366">
    <property type="entry name" value="serC_3"/>
    <property type="match status" value="1"/>
</dbReference>
<organism evidence="17 18">
    <name type="scientific">Streptomyces iconiensis</name>
    <dbReference type="NCBI Taxonomy" id="1384038"/>
    <lineage>
        <taxon>Bacteria</taxon>
        <taxon>Bacillati</taxon>
        <taxon>Actinomycetota</taxon>
        <taxon>Actinomycetes</taxon>
        <taxon>Kitasatosporales</taxon>
        <taxon>Streptomycetaceae</taxon>
        <taxon>Streptomyces</taxon>
    </lineage>
</organism>
<evidence type="ECO:0000256" key="14">
    <source>
        <dbReference type="ARBA" id="ARBA00047630"/>
    </source>
</evidence>
<reference evidence="17 18" key="1">
    <citation type="submission" date="2023-05" db="EMBL/GenBank/DDBJ databases">
        <title>Streptantibioticus silvisoli sp. nov., acidotolerant actinomycetes 1 from pine litter.</title>
        <authorList>
            <person name="Swiecimska M."/>
            <person name="Golinska P."/>
            <person name="Sangal V."/>
            <person name="Wachnowicz B."/>
            <person name="Goodfellow M."/>
        </authorList>
    </citation>
    <scope>NUCLEOTIDE SEQUENCE [LARGE SCALE GENOMIC DNA]</scope>
    <source>
        <strain evidence="17 18">DSM 42109</strain>
    </source>
</reference>
<evidence type="ECO:0000256" key="3">
    <source>
        <dbReference type="ARBA" id="ARBA00005099"/>
    </source>
</evidence>
<proteinExistence type="inferred from homology"/>
<evidence type="ECO:0000256" key="8">
    <source>
        <dbReference type="ARBA" id="ARBA00022605"/>
    </source>
</evidence>
<keyword evidence="8" id="KW-0028">Amino-acid biosynthesis</keyword>
<dbReference type="InterPro" id="IPR015424">
    <property type="entry name" value="PyrdxlP-dep_Trfase"/>
</dbReference>
<evidence type="ECO:0000256" key="1">
    <source>
        <dbReference type="ARBA" id="ARBA00001933"/>
    </source>
</evidence>
<comment type="function">
    <text evidence="2">Catalyzes the reversible conversion of 3-phosphohydroxypyruvate to phosphoserine and of 3-hydroxy-2-oxo-4-phosphonooxybutanoate to phosphohydroxythreonine.</text>
</comment>
<dbReference type="Gene3D" id="3.40.640.10">
    <property type="entry name" value="Type I PLP-dependent aspartate aminotransferase-like (Major domain)"/>
    <property type="match status" value="1"/>
</dbReference>
<keyword evidence="10" id="KW-0663">Pyridoxal phosphate</keyword>
<dbReference type="GO" id="GO:0004648">
    <property type="term" value="F:O-phospho-L-serine:2-oxoglutarate aminotransferase activity"/>
    <property type="evidence" value="ECO:0007669"/>
    <property type="project" value="UniProtKB-EC"/>
</dbReference>
<evidence type="ECO:0000256" key="6">
    <source>
        <dbReference type="ARBA" id="ARBA00022490"/>
    </source>
</evidence>
<dbReference type="Proteomes" id="UP001214441">
    <property type="component" value="Unassembled WGS sequence"/>
</dbReference>
<dbReference type="Gene3D" id="3.90.1150.10">
    <property type="entry name" value="Aspartate Aminotransferase, domain 1"/>
    <property type="match status" value="1"/>
</dbReference>
<evidence type="ECO:0000256" key="5">
    <source>
        <dbReference type="ARBA" id="ARBA00013030"/>
    </source>
</evidence>
<keyword evidence="9 17" id="KW-0808">Transferase</keyword>
<dbReference type="PIRSF" id="PIRSF000525">
    <property type="entry name" value="SerC"/>
    <property type="match status" value="1"/>
</dbReference>
<dbReference type="InterPro" id="IPR015421">
    <property type="entry name" value="PyrdxlP-dep_Trfase_major"/>
</dbReference>
<comment type="catalytic activity">
    <reaction evidence="15">
        <text>O-phospho-L-serine + 2-oxoglutarate = 3-phosphooxypyruvate + L-glutamate</text>
        <dbReference type="Rhea" id="RHEA:14329"/>
        <dbReference type="ChEBI" id="CHEBI:16810"/>
        <dbReference type="ChEBI" id="CHEBI:18110"/>
        <dbReference type="ChEBI" id="CHEBI:29985"/>
        <dbReference type="ChEBI" id="CHEBI:57524"/>
        <dbReference type="EC" id="2.6.1.52"/>
    </reaction>
</comment>
<accession>A0ABT6ZYW9</accession>
<evidence type="ECO:0000313" key="17">
    <source>
        <dbReference type="EMBL" id="MDJ1133618.1"/>
    </source>
</evidence>
<dbReference type="InterPro" id="IPR015422">
    <property type="entry name" value="PyrdxlP-dep_Trfase_small"/>
</dbReference>
<dbReference type="PANTHER" id="PTHR21152">
    <property type="entry name" value="AMINOTRANSFERASE CLASS V"/>
    <property type="match status" value="1"/>
</dbReference>
<keyword evidence="7 17" id="KW-0032">Aminotransferase</keyword>
<dbReference type="EC" id="2.6.1.52" evidence="5"/>
<dbReference type="InterPro" id="IPR006272">
    <property type="entry name" value="Pser_aminoTfrase_mycobac"/>
</dbReference>
<dbReference type="InterPro" id="IPR000192">
    <property type="entry name" value="Aminotrans_V_dom"/>
</dbReference>
<dbReference type="SUPFAM" id="SSF53383">
    <property type="entry name" value="PLP-dependent transferases"/>
    <property type="match status" value="1"/>
</dbReference>
<name>A0ABT6ZYW9_9ACTN</name>
<feature type="domain" description="Aminotransferase class V" evidence="16">
    <location>
        <begin position="143"/>
        <end position="332"/>
    </location>
</feature>
<dbReference type="EMBL" id="JANCPR020000015">
    <property type="protein sequence ID" value="MDJ1133618.1"/>
    <property type="molecule type" value="Genomic_DNA"/>
</dbReference>
<keyword evidence="11" id="KW-0664">Pyridoxine biosynthesis</keyword>
<keyword evidence="18" id="KW-1185">Reference proteome</keyword>
<evidence type="ECO:0000256" key="9">
    <source>
        <dbReference type="ARBA" id="ARBA00022679"/>
    </source>
</evidence>
<dbReference type="Pfam" id="PF00266">
    <property type="entry name" value="Aminotran_5"/>
    <property type="match status" value="1"/>
</dbReference>
<evidence type="ECO:0000256" key="12">
    <source>
        <dbReference type="ARBA" id="ARBA00023299"/>
    </source>
</evidence>
<dbReference type="RefSeq" id="WP_274045375.1">
    <property type="nucleotide sequence ID" value="NZ_JANCPR020000015.1"/>
</dbReference>
<protein>
    <recommendedName>
        <fullName evidence="5">phosphoserine transaminase</fullName>
        <ecNumber evidence="5">2.6.1.52</ecNumber>
    </recommendedName>
    <alternativeName>
        <fullName evidence="13">Phosphohydroxythreonine aminotransferase</fullName>
    </alternativeName>
</protein>
<comment type="cofactor">
    <cofactor evidence="1">
        <name>pyridoxal 5'-phosphate</name>
        <dbReference type="ChEBI" id="CHEBI:597326"/>
    </cofactor>
</comment>
<comment type="caution">
    <text evidence="17">The sequence shown here is derived from an EMBL/GenBank/DDBJ whole genome shotgun (WGS) entry which is preliminary data.</text>
</comment>
<evidence type="ECO:0000256" key="10">
    <source>
        <dbReference type="ARBA" id="ARBA00022898"/>
    </source>
</evidence>
<evidence type="ECO:0000256" key="13">
    <source>
        <dbReference type="ARBA" id="ARBA00031421"/>
    </source>
</evidence>
<evidence type="ECO:0000313" key="18">
    <source>
        <dbReference type="Proteomes" id="UP001214441"/>
    </source>
</evidence>
<evidence type="ECO:0000259" key="16">
    <source>
        <dbReference type="Pfam" id="PF00266"/>
    </source>
</evidence>
<dbReference type="InterPro" id="IPR022278">
    <property type="entry name" value="Pser_aminoTfrase"/>
</dbReference>
<gene>
    <name evidence="17" type="primary">serC</name>
    <name evidence="17" type="ORF">NMN56_016925</name>
</gene>
<evidence type="ECO:0000256" key="4">
    <source>
        <dbReference type="ARBA" id="ARBA00006904"/>
    </source>
</evidence>
<comment type="pathway">
    <text evidence="3">Amino-acid biosynthesis; L-serine biosynthesis; L-serine from 3-phospho-D-glycerate: step 2/3.</text>
</comment>
<evidence type="ECO:0000256" key="2">
    <source>
        <dbReference type="ARBA" id="ARBA00003483"/>
    </source>
</evidence>
<evidence type="ECO:0000256" key="15">
    <source>
        <dbReference type="ARBA" id="ARBA00049007"/>
    </source>
</evidence>
<evidence type="ECO:0000256" key="7">
    <source>
        <dbReference type="ARBA" id="ARBA00022576"/>
    </source>
</evidence>
<comment type="catalytic activity">
    <reaction evidence="14">
        <text>4-(phosphooxy)-L-threonine + 2-oxoglutarate = (R)-3-hydroxy-2-oxo-4-phosphooxybutanoate + L-glutamate</text>
        <dbReference type="Rhea" id="RHEA:16573"/>
        <dbReference type="ChEBI" id="CHEBI:16810"/>
        <dbReference type="ChEBI" id="CHEBI:29985"/>
        <dbReference type="ChEBI" id="CHEBI:58452"/>
        <dbReference type="ChEBI" id="CHEBI:58538"/>
        <dbReference type="EC" id="2.6.1.52"/>
    </reaction>
</comment>
<keyword evidence="6" id="KW-0963">Cytoplasm</keyword>
<comment type="similarity">
    <text evidence="4">Belongs to the class-V pyridoxal-phosphate-dependent aminotransferase family. SerC subfamily.</text>
</comment>
<keyword evidence="12" id="KW-0718">Serine biosynthesis</keyword>
<sequence length="373" mass="40333">MPSIEIPEHLKPADGRFGCGPSKIRTQQLTALTDNRAASSRTTREERSVPALTGRIREGLRELFALPAGHEVVLGAGGTSAFWQVAAYGLVRRRSQHLVFGLFSSMFADITGAAPWLRAPSVREAPPGTHACPAPEAGIDTYALTHCETSTGVAMPVERVGGGAEKALTVVDATSAAGALAVAPDAYDVYYFGPQKCFGAEGSTWVALLSPAALERMEEIAASDRYIPEFFSLLTAVESSRRDTFPEEPSTTGLFFFAEQLDWILRQGGLAWCTARTAESSRRLYEWAEKSSYATPFVREPAQRAPVAGTIDLDEAVEAPAVIRTLRANGIVDLEANRKWGPNQIRVGMYPAVEPDDVEALTHCIDHVVERLG</sequence>
<evidence type="ECO:0000256" key="11">
    <source>
        <dbReference type="ARBA" id="ARBA00023096"/>
    </source>
</evidence>
<dbReference type="PANTHER" id="PTHR21152:SF40">
    <property type="entry name" value="ALANINE--GLYOXYLATE AMINOTRANSFERASE"/>
    <property type="match status" value="1"/>
</dbReference>